<reference evidence="1" key="2">
    <citation type="journal article" date="2015" name="Fish Shellfish Immunol.">
        <title>Early steps in the European eel (Anguilla anguilla)-Vibrio vulnificus interaction in the gills: Role of the RtxA13 toxin.</title>
        <authorList>
            <person name="Callol A."/>
            <person name="Pajuelo D."/>
            <person name="Ebbesson L."/>
            <person name="Teles M."/>
            <person name="MacKenzie S."/>
            <person name="Amaro C."/>
        </authorList>
    </citation>
    <scope>NUCLEOTIDE SEQUENCE</scope>
</reference>
<sequence>MRKGTRKSDSAL</sequence>
<protein>
    <submittedName>
        <fullName evidence="1">Uncharacterized protein</fullName>
    </submittedName>
</protein>
<accession>A0A0E9S9L9</accession>
<proteinExistence type="predicted"/>
<dbReference type="EMBL" id="GBXM01070670">
    <property type="protein sequence ID" value="JAH37907.1"/>
    <property type="molecule type" value="Transcribed_RNA"/>
</dbReference>
<name>A0A0E9S9L9_ANGAN</name>
<evidence type="ECO:0000313" key="1">
    <source>
        <dbReference type="EMBL" id="JAH37907.1"/>
    </source>
</evidence>
<organism evidence="1">
    <name type="scientific">Anguilla anguilla</name>
    <name type="common">European freshwater eel</name>
    <name type="synonym">Muraena anguilla</name>
    <dbReference type="NCBI Taxonomy" id="7936"/>
    <lineage>
        <taxon>Eukaryota</taxon>
        <taxon>Metazoa</taxon>
        <taxon>Chordata</taxon>
        <taxon>Craniata</taxon>
        <taxon>Vertebrata</taxon>
        <taxon>Euteleostomi</taxon>
        <taxon>Actinopterygii</taxon>
        <taxon>Neopterygii</taxon>
        <taxon>Teleostei</taxon>
        <taxon>Anguilliformes</taxon>
        <taxon>Anguillidae</taxon>
        <taxon>Anguilla</taxon>
    </lineage>
</organism>
<reference evidence="1" key="1">
    <citation type="submission" date="2014-11" db="EMBL/GenBank/DDBJ databases">
        <authorList>
            <person name="Amaro Gonzalez C."/>
        </authorList>
    </citation>
    <scope>NUCLEOTIDE SEQUENCE</scope>
</reference>